<evidence type="ECO:0000256" key="4">
    <source>
        <dbReference type="SAM" id="SignalP"/>
    </source>
</evidence>
<dbReference type="PROSITE" id="PS00128">
    <property type="entry name" value="GLYCOSYL_HYDROL_F22_1"/>
    <property type="match status" value="1"/>
</dbReference>
<dbReference type="GO" id="GO:0036126">
    <property type="term" value="C:sperm flagellum"/>
    <property type="evidence" value="ECO:0007669"/>
    <property type="project" value="TreeGrafter"/>
</dbReference>
<comment type="caution">
    <text evidence="6">The sequence shown here is derived from an EMBL/GenBank/DDBJ whole genome shotgun (WGS) entry which is preliminary data.</text>
</comment>
<evidence type="ECO:0000256" key="2">
    <source>
        <dbReference type="ARBA" id="ARBA00023157"/>
    </source>
</evidence>
<evidence type="ECO:0000259" key="5">
    <source>
        <dbReference type="PROSITE" id="PS00128"/>
    </source>
</evidence>
<dbReference type="PANTHER" id="PTHR11407">
    <property type="entry name" value="LYSOZYME C"/>
    <property type="match status" value="1"/>
</dbReference>
<dbReference type="CDD" id="cd16897">
    <property type="entry name" value="LYZ_C"/>
    <property type="match status" value="1"/>
</dbReference>
<dbReference type="Proteomes" id="UP000558488">
    <property type="component" value="Unassembled WGS sequence"/>
</dbReference>
<evidence type="ECO:0000256" key="1">
    <source>
        <dbReference type="ARBA" id="ARBA00010859"/>
    </source>
</evidence>
<dbReference type="AlphaFoldDB" id="A0A7J7WDF4"/>
<dbReference type="EMBL" id="JACAGB010000011">
    <property type="protein sequence ID" value="KAF6335454.1"/>
    <property type="molecule type" value="Genomic_DNA"/>
</dbReference>
<evidence type="ECO:0000256" key="3">
    <source>
        <dbReference type="RuleBase" id="RU004440"/>
    </source>
</evidence>
<keyword evidence="4" id="KW-0732">Signal</keyword>
<dbReference type="Pfam" id="PF00062">
    <property type="entry name" value="Lys"/>
    <property type="match status" value="1"/>
</dbReference>
<feature type="chain" id="PRO_5029563997" evidence="4">
    <location>
        <begin position="20"/>
        <end position="145"/>
    </location>
</feature>
<keyword evidence="2" id="KW-1015">Disulfide bond</keyword>
<dbReference type="InterPro" id="IPR001916">
    <property type="entry name" value="Glyco_hydro_22"/>
</dbReference>
<comment type="similarity">
    <text evidence="1 3">Belongs to the glycosyl hydrolase 22 family.</text>
</comment>
<dbReference type="PRINTS" id="PR00137">
    <property type="entry name" value="LYSOZYME"/>
</dbReference>
<dbReference type="GO" id="GO:0001669">
    <property type="term" value="C:acrosomal vesicle"/>
    <property type="evidence" value="ECO:0007669"/>
    <property type="project" value="TreeGrafter"/>
</dbReference>
<proteinExistence type="inferred from homology"/>
<organism evidence="6 7">
    <name type="scientific">Pipistrellus kuhlii</name>
    <name type="common">Kuhl's pipistrelle</name>
    <dbReference type="NCBI Taxonomy" id="59472"/>
    <lineage>
        <taxon>Eukaryota</taxon>
        <taxon>Metazoa</taxon>
        <taxon>Chordata</taxon>
        <taxon>Craniata</taxon>
        <taxon>Vertebrata</taxon>
        <taxon>Euteleostomi</taxon>
        <taxon>Mammalia</taxon>
        <taxon>Eutheria</taxon>
        <taxon>Laurasiatheria</taxon>
        <taxon>Chiroptera</taxon>
        <taxon>Yangochiroptera</taxon>
        <taxon>Vespertilionidae</taxon>
        <taxon>Pipistrellus</taxon>
    </lineage>
</organism>
<dbReference type="InterPro" id="IPR023346">
    <property type="entry name" value="Lysozyme-like_dom_sf"/>
</dbReference>
<feature type="domain" description="Glycosyl hydrolases family 22 (GH22)" evidence="5">
    <location>
        <begin position="91"/>
        <end position="109"/>
    </location>
</feature>
<dbReference type="GO" id="GO:0003796">
    <property type="term" value="F:lysozyme activity"/>
    <property type="evidence" value="ECO:0007669"/>
    <property type="project" value="InterPro"/>
</dbReference>
<feature type="signal peptide" evidence="4">
    <location>
        <begin position="1"/>
        <end position="19"/>
    </location>
</feature>
<dbReference type="PRINTS" id="PR00135">
    <property type="entry name" value="LYZLACT"/>
</dbReference>
<dbReference type="SUPFAM" id="SSF53955">
    <property type="entry name" value="Lysozyme-like"/>
    <property type="match status" value="1"/>
</dbReference>
<dbReference type="PROSITE" id="PS51348">
    <property type="entry name" value="GLYCOSYL_HYDROL_F22_2"/>
    <property type="match status" value="1"/>
</dbReference>
<evidence type="ECO:0000313" key="6">
    <source>
        <dbReference type="EMBL" id="KAF6335454.1"/>
    </source>
</evidence>
<dbReference type="InterPro" id="IPR000974">
    <property type="entry name" value="Glyco_hydro_22_lys"/>
</dbReference>
<sequence length="145" mass="16051">MKASAVLSLLGYLVVPSGAAILGRCVVAKRLHDGGLSGYEGYNLENWVCLAYFESKFNPVAVYENLHGLYTGYGLFQIRSPDWCDRGRNLCHVTCSALLNPNLNKTIECAKKIVRGKQGMGAWPSWTLNCQFSDTLARWLDGCEL</sequence>
<dbReference type="GO" id="GO:0007342">
    <property type="term" value="P:fusion of sperm to egg plasma membrane involved in single fertilization"/>
    <property type="evidence" value="ECO:0007669"/>
    <property type="project" value="TreeGrafter"/>
</dbReference>
<evidence type="ECO:0000313" key="7">
    <source>
        <dbReference type="Proteomes" id="UP000558488"/>
    </source>
</evidence>
<dbReference type="FunFam" id="1.10.530.10:FF:000001">
    <property type="entry name" value="Lysozyme C"/>
    <property type="match status" value="1"/>
</dbReference>
<accession>A0A7J7WDF4</accession>
<reference evidence="6 7" key="1">
    <citation type="journal article" date="2020" name="Nature">
        <title>Six reference-quality genomes reveal evolution of bat adaptations.</title>
        <authorList>
            <person name="Jebb D."/>
            <person name="Huang Z."/>
            <person name="Pippel M."/>
            <person name="Hughes G.M."/>
            <person name="Lavrichenko K."/>
            <person name="Devanna P."/>
            <person name="Winkler S."/>
            <person name="Jermiin L.S."/>
            <person name="Skirmuntt E.C."/>
            <person name="Katzourakis A."/>
            <person name="Burkitt-Gray L."/>
            <person name="Ray D.A."/>
            <person name="Sullivan K.A.M."/>
            <person name="Roscito J.G."/>
            <person name="Kirilenko B.M."/>
            <person name="Davalos L.M."/>
            <person name="Corthals A.P."/>
            <person name="Power M.L."/>
            <person name="Jones G."/>
            <person name="Ransome R.D."/>
            <person name="Dechmann D.K.N."/>
            <person name="Locatelli A.G."/>
            <person name="Puechmaille S.J."/>
            <person name="Fedrigo O."/>
            <person name="Jarvis E.D."/>
            <person name="Hiller M."/>
            <person name="Vernes S.C."/>
            <person name="Myers E.W."/>
            <person name="Teeling E.C."/>
        </authorList>
    </citation>
    <scope>NUCLEOTIDE SEQUENCE [LARGE SCALE GENOMIC DNA]</scope>
    <source>
        <strain evidence="6">MPipKuh1</strain>
        <tissue evidence="6">Flight muscle</tissue>
    </source>
</reference>
<keyword evidence="7" id="KW-1185">Reference proteome</keyword>
<dbReference type="SMART" id="SM00263">
    <property type="entry name" value="LYZ1"/>
    <property type="match status" value="1"/>
</dbReference>
<dbReference type="Gene3D" id="1.10.530.10">
    <property type="match status" value="1"/>
</dbReference>
<dbReference type="PANTHER" id="PTHR11407:SF21">
    <property type="entry name" value="LYSOZYME-LIKE PROTEIN 4"/>
    <property type="match status" value="1"/>
</dbReference>
<dbReference type="OrthoDB" id="17373at2759"/>
<name>A0A7J7WDF4_PIPKU</name>
<protein>
    <submittedName>
        <fullName evidence="6">Lysozyme like 4</fullName>
    </submittedName>
</protein>
<dbReference type="InterPro" id="IPR019799">
    <property type="entry name" value="Glyco_hydro_22_CS"/>
</dbReference>
<gene>
    <name evidence="6" type="ORF">mPipKuh1_011079</name>
</gene>